<proteinExistence type="predicted"/>
<evidence type="ECO:0000313" key="1">
    <source>
        <dbReference type="EMBL" id="KAK7321827.1"/>
    </source>
</evidence>
<keyword evidence="2" id="KW-1185">Reference proteome</keyword>
<evidence type="ECO:0000313" key="2">
    <source>
        <dbReference type="Proteomes" id="UP001367508"/>
    </source>
</evidence>
<protein>
    <submittedName>
        <fullName evidence="1">Uncharacterized protein</fullName>
    </submittedName>
</protein>
<sequence length="73" mass="8488">MDFTLFLVSYFQLGAILDANHEFGLAEEEETPPLFHGSRKFIKLSAFCFYFYFPYCNALLENLVIRIQSCGFC</sequence>
<accession>A0AAN9Q4K5</accession>
<comment type="caution">
    <text evidence="1">The sequence shown here is derived from an EMBL/GenBank/DDBJ whole genome shotgun (WGS) entry which is preliminary data.</text>
</comment>
<dbReference type="AlphaFoldDB" id="A0AAN9Q4K5"/>
<dbReference type="EMBL" id="JAYMYQ010000007">
    <property type="protein sequence ID" value="KAK7321827.1"/>
    <property type="molecule type" value="Genomic_DNA"/>
</dbReference>
<gene>
    <name evidence="1" type="ORF">VNO77_32808</name>
</gene>
<organism evidence="1 2">
    <name type="scientific">Canavalia gladiata</name>
    <name type="common">Sword bean</name>
    <name type="synonym">Dolichos gladiatus</name>
    <dbReference type="NCBI Taxonomy" id="3824"/>
    <lineage>
        <taxon>Eukaryota</taxon>
        <taxon>Viridiplantae</taxon>
        <taxon>Streptophyta</taxon>
        <taxon>Embryophyta</taxon>
        <taxon>Tracheophyta</taxon>
        <taxon>Spermatophyta</taxon>
        <taxon>Magnoliopsida</taxon>
        <taxon>eudicotyledons</taxon>
        <taxon>Gunneridae</taxon>
        <taxon>Pentapetalae</taxon>
        <taxon>rosids</taxon>
        <taxon>fabids</taxon>
        <taxon>Fabales</taxon>
        <taxon>Fabaceae</taxon>
        <taxon>Papilionoideae</taxon>
        <taxon>50 kb inversion clade</taxon>
        <taxon>NPAAA clade</taxon>
        <taxon>indigoferoid/millettioid clade</taxon>
        <taxon>Phaseoleae</taxon>
        <taxon>Canavalia</taxon>
    </lineage>
</organism>
<dbReference type="Proteomes" id="UP001367508">
    <property type="component" value="Unassembled WGS sequence"/>
</dbReference>
<name>A0AAN9Q4K5_CANGL</name>
<reference evidence="1 2" key="1">
    <citation type="submission" date="2024-01" db="EMBL/GenBank/DDBJ databases">
        <title>The genomes of 5 underutilized Papilionoideae crops provide insights into root nodulation and disease resistanc.</title>
        <authorList>
            <person name="Jiang F."/>
        </authorList>
    </citation>
    <scope>NUCLEOTIDE SEQUENCE [LARGE SCALE GENOMIC DNA]</scope>
    <source>
        <strain evidence="1">LVBAO_FW01</strain>
        <tissue evidence="1">Leaves</tissue>
    </source>
</reference>